<keyword evidence="6" id="KW-1185">Reference proteome</keyword>
<organism evidence="5 6">
    <name type="scientific">Stylosanthes scabra</name>
    <dbReference type="NCBI Taxonomy" id="79078"/>
    <lineage>
        <taxon>Eukaryota</taxon>
        <taxon>Viridiplantae</taxon>
        <taxon>Streptophyta</taxon>
        <taxon>Embryophyta</taxon>
        <taxon>Tracheophyta</taxon>
        <taxon>Spermatophyta</taxon>
        <taxon>Magnoliopsida</taxon>
        <taxon>eudicotyledons</taxon>
        <taxon>Gunneridae</taxon>
        <taxon>Pentapetalae</taxon>
        <taxon>rosids</taxon>
        <taxon>fabids</taxon>
        <taxon>Fabales</taxon>
        <taxon>Fabaceae</taxon>
        <taxon>Papilionoideae</taxon>
        <taxon>50 kb inversion clade</taxon>
        <taxon>dalbergioids sensu lato</taxon>
        <taxon>Dalbergieae</taxon>
        <taxon>Pterocarpus clade</taxon>
        <taxon>Stylosanthes</taxon>
    </lineage>
</organism>
<proteinExistence type="predicted"/>
<keyword evidence="3" id="KW-1015">Disulfide bond</keyword>
<evidence type="ECO:0000313" key="6">
    <source>
        <dbReference type="Proteomes" id="UP001341840"/>
    </source>
</evidence>
<reference evidence="5 6" key="1">
    <citation type="journal article" date="2023" name="Plants (Basel)">
        <title>Bridging the Gap: Combining Genomics and Transcriptomics Approaches to Understand Stylosanthes scabra, an Orphan Legume from the Brazilian Caatinga.</title>
        <authorList>
            <person name="Ferreira-Neto J.R.C."/>
            <person name="da Silva M.D."/>
            <person name="Binneck E."/>
            <person name="de Melo N.F."/>
            <person name="da Silva R.H."/>
            <person name="de Melo A.L.T.M."/>
            <person name="Pandolfi V."/>
            <person name="Bustamante F.O."/>
            <person name="Brasileiro-Vidal A.C."/>
            <person name="Benko-Iseppon A.M."/>
        </authorList>
    </citation>
    <scope>NUCLEOTIDE SEQUENCE [LARGE SCALE GENOMIC DNA]</scope>
    <source>
        <tissue evidence="5">Leaves</tissue>
    </source>
</reference>
<keyword evidence="2" id="KW-0722">Serine protease inhibitor</keyword>
<evidence type="ECO:0000256" key="2">
    <source>
        <dbReference type="ARBA" id="ARBA00022900"/>
    </source>
</evidence>
<comment type="caution">
    <text evidence="5">The sequence shown here is derived from an EMBL/GenBank/DDBJ whole genome shotgun (WGS) entry which is preliminary data.</text>
</comment>
<evidence type="ECO:0000256" key="1">
    <source>
        <dbReference type="ARBA" id="ARBA00022690"/>
    </source>
</evidence>
<dbReference type="Proteomes" id="UP001341840">
    <property type="component" value="Unassembled WGS sequence"/>
</dbReference>
<evidence type="ECO:0000313" key="5">
    <source>
        <dbReference type="EMBL" id="MED6220052.1"/>
    </source>
</evidence>
<keyword evidence="4" id="KW-0732">Signal</keyword>
<feature type="signal peptide" evidence="4">
    <location>
        <begin position="1"/>
        <end position="25"/>
    </location>
</feature>
<dbReference type="EMBL" id="JASCZI010272089">
    <property type="protein sequence ID" value="MED6220052.1"/>
    <property type="molecule type" value="Genomic_DNA"/>
</dbReference>
<dbReference type="Pfam" id="PF00197">
    <property type="entry name" value="Kunitz_legume"/>
    <property type="match status" value="1"/>
</dbReference>
<dbReference type="PANTHER" id="PTHR33107:SF21">
    <property type="entry name" value="KUNITZ FAMILY TRYPSIN AND PROTEASE INHIBITOR PROTEIN"/>
    <property type="match status" value="1"/>
</dbReference>
<sequence>MDPTLFTSLFLLSAFTITNLPLSLSSNNAQAMQYQDGGIVSLKGPNYILPAKIGPKGGGITLGRKTKNSTCPVAIIQENCAAINGYPVRFSGQDNSKSSVFTDTLLNIEFVDIPVDCAFPQEWVVIDDLPHQWLSISSYDYPSEKIIKGAFSFQRYQRGYKLVFCPKPTTTTNPSSACKNIGIHKDKLGVRSLILTDKDPFEFVMMYGD</sequence>
<keyword evidence="1" id="KW-0646">Protease inhibitor</keyword>
<dbReference type="PANTHER" id="PTHR33107">
    <property type="entry name" value="KUNITZ TRYPSIN INHIBITOR 2"/>
    <property type="match status" value="1"/>
</dbReference>
<protein>
    <submittedName>
        <fullName evidence="5">Uncharacterized protein</fullName>
    </submittedName>
</protein>
<dbReference type="InterPro" id="IPR011065">
    <property type="entry name" value="Kunitz_inhibitor_STI-like_sf"/>
</dbReference>
<accession>A0ABU6ZDL2</accession>
<feature type="chain" id="PRO_5047338250" evidence="4">
    <location>
        <begin position="26"/>
        <end position="209"/>
    </location>
</feature>
<dbReference type="InterPro" id="IPR002160">
    <property type="entry name" value="Prot_inh_Kunz-lg"/>
</dbReference>
<name>A0ABU6ZDL2_9FABA</name>
<dbReference type="SUPFAM" id="SSF50386">
    <property type="entry name" value="STI-like"/>
    <property type="match status" value="1"/>
</dbReference>
<gene>
    <name evidence="5" type="ORF">PIB30_041366</name>
</gene>
<evidence type="ECO:0000256" key="4">
    <source>
        <dbReference type="SAM" id="SignalP"/>
    </source>
</evidence>
<dbReference type="SMART" id="SM00452">
    <property type="entry name" value="STI"/>
    <property type="match status" value="1"/>
</dbReference>
<evidence type="ECO:0000256" key="3">
    <source>
        <dbReference type="ARBA" id="ARBA00023157"/>
    </source>
</evidence>
<dbReference type="Gene3D" id="2.80.10.50">
    <property type="match status" value="1"/>
</dbReference>